<evidence type="ECO:0000256" key="1">
    <source>
        <dbReference type="SAM" id="MobiDB-lite"/>
    </source>
</evidence>
<gene>
    <name evidence="2" type="ORF">DdX_15592</name>
</gene>
<dbReference type="EMBL" id="JAKKPZ010000102">
    <property type="protein sequence ID" value="KAI1702254.1"/>
    <property type="molecule type" value="Genomic_DNA"/>
</dbReference>
<dbReference type="Proteomes" id="UP001201812">
    <property type="component" value="Unassembled WGS sequence"/>
</dbReference>
<comment type="caution">
    <text evidence="2">The sequence shown here is derived from an EMBL/GenBank/DDBJ whole genome shotgun (WGS) entry which is preliminary data.</text>
</comment>
<organism evidence="2 3">
    <name type="scientific">Ditylenchus destructor</name>
    <dbReference type="NCBI Taxonomy" id="166010"/>
    <lineage>
        <taxon>Eukaryota</taxon>
        <taxon>Metazoa</taxon>
        <taxon>Ecdysozoa</taxon>
        <taxon>Nematoda</taxon>
        <taxon>Chromadorea</taxon>
        <taxon>Rhabditida</taxon>
        <taxon>Tylenchina</taxon>
        <taxon>Tylenchomorpha</taxon>
        <taxon>Sphaerularioidea</taxon>
        <taxon>Anguinidae</taxon>
        <taxon>Anguininae</taxon>
        <taxon>Ditylenchus</taxon>
    </lineage>
</organism>
<keyword evidence="3" id="KW-1185">Reference proteome</keyword>
<dbReference type="AlphaFoldDB" id="A0AAD4R0N4"/>
<proteinExistence type="predicted"/>
<reference evidence="2" key="1">
    <citation type="submission" date="2022-01" db="EMBL/GenBank/DDBJ databases">
        <title>Genome Sequence Resource for Two Populations of Ditylenchus destructor, the Migratory Endoparasitic Phytonematode.</title>
        <authorList>
            <person name="Zhang H."/>
            <person name="Lin R."/>
            <person name="Xie B."/>
        </authorList>
    </citation>
    <scope>NUCLEOTIDE SEQUENCE</scope>
    <source>
        <strain evidence="2">BazhouSP</strain>
    </source>
</reference>
<sequence>MRIYFWIFMRIFLIKYFINLWIPETVAPILSQIKIGDYDFSIFITTGKSLAKTGLPGVDYNILINLFAYSVEYKILGSPNLLKPVISHVTRTPDVTEIATRGHAANRVAENENIRGKFFEQLNEIFPFKKPRTAEMYDGNFINSFMINMPQAQRQGPSNGRFDIDKIMKDLTEQVINKVLPGYARIRPNYARIRGEAALRIGAELYRQLYFIDGALYKSMKEEKFIQDAFPEEVNAKAKHKMVTDEDIAAIRSKKKKTILNRFIETWKTVHDVMDVLAKYQSEYFVESARNLDEQIKKQNKMDKSARSNRNVDKYTNS</sequence>
<evidence type="ECO:0000313" key="3">
    <source>
        <dbReference type="Proteomes" id="UP001201812"/>
    </source>
</evidence>
<evidence type="ECO:0000313" key="2">
    <source>
        <dbReference type="EMBL" id="KAI1702254.1"/>
    </source>
</evidence>
<feature type="region of interest" description="Disordered" evidence="1">
    <location>
        <begin position="296"/>
        <end position="318"/>
    </location>
</feature>
<accession>A0AAD4R0N4</accession>
<name>A0AAD4R0N4_9BILA</name>
<protein>
    <submittedName>
        <fullName evidence="2">Uncharacterized protein</fullName>
    </submittedName>
</protein>